<name>A0A2A6FF13_9HYPH</name>
<accession>A0A2A6FF13</accession>
<protein>
    <submittedName>
        <fullName evidence="1">Uncharacterized protein</fullName>
    </submittedName>
</protein>
<dbReference type="Proteomes" id="UP000219182">
    <property type="component" value="Unassembled WGS sequence"/>
</dbReference>
<dbReference type="AlphaFoldDB" id="A0A2A6FF13"/>
<evidence type="ECO:0000313" key="1">
    <source>
        <dbReference type="EMBL" id="PDQ20323.1"/>
    </source>
</evidence>
<sequence length="110" mass="12319">MVVSVATDGKLPIQLEEMRLLCAKHWNPIGIPMENIARSGELGFRPLPEDEYDTYLQQVMRLIVEDVSPRQISDYLSKVESEYLMLSSPAGSKDAFISAVFGLAKRTSTQ</sequence>
<dbReference type="EMBL" id="NWQG01000085">
    <property type="protein sequence ID" value="PDQ20323.1"/>
    <property type="molecule type" value="Genomic_DNA"/>
</dbReference>
<gene>
    <name evidence="1" type="ORF">CN311_14760</name>
</gene>
<keyword evidence="2" id="KW-1185">Reference proteome</keyword>
<proteinExistence type="predicted"/>
<reference evidence="1 2" key="1">
    <citation type="submission" date="2017-09" db="EMBL/GenBank/DDBJ databases">
        <title>Mesorhizobum sanjuanii sp. nov. isolated from nodules of Lotus tenuis in saline-alkaline lowlands of Flooding Pampa.</title>
        <authorList>
            <person name="Sannazzaro A.I."/>
            <person name="Torres Tejerizo G.A."/>
            <person name="Fontana F."/>
            <person name="Cumpa Velazquez L.M."/>
            <person name="Hansen L."/>
            <person name="Pistorio M."/>
            <person name="Estrella M.J."/>
        </authorList>
    </citation>
    <scope>NUCLEOTIDE SEQUENCE [LARGE SCALE GENOMIC DNA]</scope>
    <source>
        <strain evidence="1 2">BSA136</strain>
    </source>
</reference>
<comment type="caution">
    <text evidence="1">The sequence shown here is derived from an EMBL/GenBank/DDBJ whole genome shotgun (WGS) entry which is preliminary data.</text>
</comment>
<evidence type="ECO:0000313" key="2">
    <source>
        <dbReference type="Proteomes" id="UP000219182"/>
    </source>
</evidence>
<organism evidence="1 2">
    <name type="scientific">Mesorhizobium sanjuanii</name>
    <dbReference type="NCBI Taxonomy" id="2037900"/>
    <lineage>
        <taxon>Bacteria</taxon>
        <taxon>Pseudomonadati</taxon>
        <taxon>Pseudomonadota</taxon>
        <taxon>Alphaproteobacteria</taxon>
        <taxon>Hyphomicrobiales</taxon>
        <taxon>Phyllobacteriaceae</taxon>
        <taxon>Mesorhizobium</taxon>
    </lineage>
</organism>